<dbReference type="CDD" id="cd00082">
    <property type="entry name" value="HisKA"/>
    <property type="match status" value="1"/>
</dbReference>
<dbReference type="Gene3D" id="6.10.340.10">
    <property type="match status" value="1"/>
</dbReference>
<dbReference type="SMART" id="SM00387">
    <property type="entry name" value="HATPase_c"/>
    <property type="match status" value="1"/>
</dbReference>
<dbReference type="PANTHER" id="PTHR43065">
    <property type="entry name" value="SENSOR HISTIDINE KINASE"/>
    <property type="match status" value="1"/>
</dbReference>
<keyword evidence="13" id="KW-1133">Transmembrane helix</keyword>
<dbReference type="SUPFAM" id="SSF158472">
    <property type="entry name" value="HAMP domain-like"/>
    <property type="match status" value="1"/>
</dbReference>
<keyword evidence="4" id="KW-1003">Cell membrane</keyword>
<evidence type="ECO:0000259" key="15">
    <source>
        <dbReference type="PROSITE" id="PS50112"/>
    </source>
</evidence>
<keyword evidence="9" id="KW-0067">ATP-binding</keyword>
<evidence type="ECO:0000256" key="6">
    <source>
        <dbReference type="ARBA" id="ARBA00022679"/>
    </source>
</evidence>
<evidence type="ECO:0000259" key="14">
    <source>
        <dbReference type="PROSITE" id="PS50109"/>
    </source>
</evidence>
<dbReference type="Pfam" id="PF00512">
    <property type="entry name" value="HisKA"/>
    <property type="match status" value="1"/>
</dbReference>
<dbReference type="SMART" id="SM00388">
    <property type="entry name" value="HisKA"/>
    <property type="match status" value="1"/>
</dbReference>
<dbReference type="PROSITE" id="PS50109">
    <property type="entry name" value="HIS_KIN"/>
    <property type="match status" value="1"/>
</dbReference>
<proteinExistence type="predicted"/>
<dbReference type="InterPro" id="IPR036097">
    <property type="entry name" value="HisK_dim/P_sf"/>
</dbReference>
<evidence type="ECO:0000256" key="12">
    <source>
        <dbReference type="ARBA" id="ARBA00023136"/>
    </source>
</evidence>
<dbReference type="GO" id="GO:0030435">
    <property type="term" value="P:sporulation resulting in formation of a cellular spore"/>
    <property type="evidence" value="ECO:0007669"/>
    <property type="project" value="UniProtKB-KW"/>
</dbReference>
<dbReference type="InterPro" id="IPR005467">
    <property type="entry name" value="His_kinase_dom"/>
</dbReference>
<organism evidence="18">
    <name type="scientific">Paenibacillus sp. BIHB 4019</name>
    <dbReference type="NCBI Taxonomy" id="1870819"/>
    <lineage>
        <taxon>Bacteria</taxon>
        <taxon>Bacillati</taxon>
        <taxon>Bacillota</taxon>
        <taxon>Bacilli</taxon>
        <taxon>Bacillales</taxon>
        <taxon>Paenibacillaceae</taxon>
        <taxon>Paenibacillus</taxon>
    </lineage>
</organism>
<dbReference type="Gene3D" id="3.30.565.10">
    <property type="entry name" value="Histidine kinase-like ATPase, C-terminal domain"/>
    <property type="match status" value="1"/>
</dbReference>
<keyword evidence="11" id="KW-0902">Two-component regulatory system</keyword>
<dbReference type="AlphaFoldDB" id="A0A1B2DGJ5"/>
<dbReference type="RefSeq" id="WP_172455445.1">
    <property type="nucleotide sequence ID" value="NZ_CP016808.1"/>
</dbReference>
<evidence type="ECO:0000256" key="13">
    <source>
        <dbReference type="SAM" id="Phobius"/>
    </source>
</evidence>
<evidence type="ECO:0000256" key="2">
    <source>
        <dbReference type="ARBA" id="ARBA00004651"/>
    </source>
</evidence>
<dbReference type="Pfam" id="PF02518">
    <property type="entry name" value="HATPase_c"/>
    <property type="match status" value="1"/>
</dbReference>
<reference evidence="18" key="1">
    <citation type="submission" date="2016-08" db="EMBL/GenBank/DDBJ databases">
        <title>Complete Genome Seqeunce of Paenibacillus sp. BIHB 4019 from tea rhizoplane.</title>
        <authorList>
            <person name="Thakur R."/>
            <person name="Swarnkar M.K."/>
            <person name="Gulati A."/>
        </authorList>
    </citation>
    <scope>NUCLEOTIDE SEQUENCE [LARGE SCALE GENOMIC DNA]</scope>
    <source>
        <strain evidence="18">BIHB4019</strain>
    </source>
</reference>
<dbReference type="PANTHER" id="PTHR43065:SF34">
    <property type="entry name" value="SPORULATION KINASE A"/>
    <property type="match status" value="1"/>
</dbReference>
<dbReference type="InterPro" id="IPR003660">
    <property type="entry name" value="HAMP_dom"/>
</dbReference>
<evidence type="ECO:0000256" key="4">
    <source>
        <dbReference type="ARBA" id="ARBA00022475"/>
    </source>
</evidence>
<comment type="subcellular location">
    <subcellularLocation>
        <location evidence="2">Cell membrane</location>
        <topology evidence="2">Multi-pass membrane protein</topology>
    </subcellularLocation>
</comment>
<evidence type="ECO:0000256" key="10">
    <source>
        <dbReference type="ARBA" id="ARBA00022969"/>
    </source>
</evidence>
<dbReference type="InterPro" id="IPR036890">
    <property type="entry name" value="HATPase_C_sf"/>
</dbReference>
<protein>
    <recommendedName>
        <fullName evidence="3">histidine kinase</fullName>
        <ecNumber evidence="3">2.7.13.3</ecNumber>
    </recommendedName>
</protein>
<dbReference type="EMBL" id="CP016808">
    <property type="protein sequence ID" value="ANY66789.1"/>
    <property type="molecule type" value="Genomic_DNA"/>
</dbReference>
<feature type="transmembrane region" description="Helical" evidence="13">
    <location>
        <begin position="7"/>
        <end position="28"/>
    </location>
</feature>
<dbReference type="InterPro" id="IPR000014">
    <property type="entry name" value="PAS"/>
</dbReference>
<dbReference type="PRINTS" id="PR00344">
    <property type="entry name" value="BCTRLSENSOR"/>
</dbReference>
<evidence type="ECO:0000256" key="7">
    <source>
        <dbReference type="ARBA" id="ARBA00022741"/>
    </source>
</evidence>
<dbReference type="SUPFAM" id="SSF55874">
    <property type="entry name" value="ATPase domain of HSP90 chaperone/DNA topoisomerase II/histidine kinase"/>
    <property type="match status" value="1"/>
</dbReference>
<evidence type="ECO:0000256" key="9">
    <source>
        <dbReference type="ARBA" id="ARBA00022840"/>
    </source>
</evidence>
<feature type="domain" description="Histidine kinase" evidence="14">
    <location>
        <begin position="550"/>
        <end position="755"/>
    </location>
</feature>
<dbReference type="PROSITE" id="PS50885">
    <property type="entry name" value="HAMP"/>
    <property type="match status" value="1"/>
</dbReference>
<dbReference type="InterPro" id="IPR035965">
    <property type="entry name" value="PAS-like_dom_sf"/>
</dbReference>
<keyword evidence="12 13" id="KW-0472">Membrane</keyword>
<dbReference type="FunFam" id="1.10.287.130:FF:000040">
    <property type="entry name" value="PAS domain-containing sensor histidine kinase"/>
    <property type="match status" value="1"/>
</dbReference>
<name>A0A1B2DGJ5_9BACL</name>
<keyword evidence="5" id="KW-0597">Phosphoprotein</keyword>
<dbReference type="CDD" id="cd06225">
    <property type="entry name" value="HAMP"/>
    <property type="match status" value="1"/>
</dbReference>
<evidence type="ECO:0000256" key="8">
    <source>
        <dbReference type="ARBA" id="ARBA00022777"/>
    </source>
</evidence>
<dbReference type="EC" id="2.7.13.3" evidence="3"/>
<dbReference type="Pfam" id="PF00672">
    <property type="entry name" value="HAMP"/>
    <property type="match status" value="1"/>
</dbReference>
<feature type="domain" description="PAS" evidence="15">
    <location>
        <begin position="413"/>
        <end position="458"/>
    </location>
</feature>
<feature type="domain" description="PAC" evidence="16">
    <location>
        <begin position="485"/>
        <end position="537"/>
    </location>
</feature>
<accession>A0A1B2DGJ5</accession>
<dbReference type="InterPro" id="IPR004358">
    <property type="entry name" value="Sig_transdc_His_kin-like_C"/>
</dbReference>
<keyword evidence="10" id="KW-0749">Sporulation</keyword>
<dbReference type="GO" id="GO:0005524">
    <property type="term" value="F:ATP binding"/>
    <property type="evidence" value="ECO:0007669"/>
    <property type="project" value="UniProtKB-KW"/>
</dbReference>
<feature type="domain" description="HAMP" evidence="17">
    <location>
        <begin position="349"/>
        <end position="401"/>
    </location>
</feature>
<dbReference type="Gene3D" id="3.30.450.20">
    <property type="entry name" value="PAS domain"/>
    <property type="match status" value="1"/>
</dbReference>
<keyword evidence="8 18" id="KW-0418">Kinase</keyword>
<dbReference type="InterPro" id="IPR000700">
    <property type="entry name" value="PAS-assoc_C"/>
</dbReference>
<dbReference type="SMART" id="SM00304">
    <property type="entry name" value="HAMP"/>
    <property type="match status" value="1"/>
</dbReference>
<dbReference type="SUPFAM" id="SSF47384">
    <property type="entry name" value="Homodimeric domain of signal transducing histidine kinase"/>
    <property type="match status" value="1"/>
</dbReference>
<evidence type="ECO:0000256" key="11">
    <source>
        <dbReference type="ARBA" id="ARBA00023012"/>
    </source>
</evidence>
<dbReference type="Gene3D" id="1.10.287.130">
    <property type="match status" value="1"/>
</dbReference>
<dbReference type="InterPro" id="IPR003661">
    <property type="entry name" value="HisK_dim/P_dom"/>
</dbReference>
<dbReference type="PROSITE" id="PS50112">
    <property type="entry name" value="PAS"/>
    <property type="match status" value="1"/>
</dbReference>
<evidence type="ECO:0000259" key="16">
    <source>
        <dbReference type="PROSITE" id="PS50113"/>
    </source>
</evidence>
<dbReference type="InterPro" id="IPR003594">
    <property type="entry name" value="HATPase_dom"/>
</dbReference>
<dbReference type="SMART" id="SM00091">
    <property type="entry name" value="PAS"/>
    <property type="match status" value="1"/>
</dbReference>
<keyword evidence="13" id="KW-0812">Transmembrane</keyword>
<evidence type="ECO:0000313" key="18">
    <source>
        <dbReference type="EMBL" id="ANY66789.1"/>
    </source>
</evidence>
<keyword evidence="7" id="KW-0547">Nucleotide-binding</keyword>
<dbReference type="GO" id="GO:0005886">
    <property type="term" value="C:plasma membrane"/>
    <property type="evidence" value="ECO:0007669"/>
    <property type="project" value="UniProtKB-SubCell"/>
</dbReference>
<gene>
    <name evidence="18" type="ORF">BBD42_10175</name>
</gene>
<evidence type="ECO:0000259" key="17">
    <source>
        <dbReference type="PROSITE" id="PS50885"/>
    </source>
</evidence>
<dbReference type="GO" id="GO:0000155">
    <property type="term" value="F:phosphorelay sensor kinase activity"/>
    <property type="evidence" value="ECO:0007669"/>
    <property type="project" value="InterPro"/>
</dbReference>
<dbReference type="SUPFAM" id="SSF55785">
    <property type="entry name" value="PYP-like sensor domain (PAS domain)"/>
    <property type="match status" value="1"/>
</dbReference>
<keyword evidence="6" id="KW-0808">Transferase</keyword>
<sequence length="761" mass="85518">MSIRAKLVCLISVTVTVILLLNITIYYISSKDELQRNAEQQMRFIGNQIAVSIASAEQNSQLTEDALGERLRAVAIAIQNKLDPDIKNVRNSELVQLSKELGVDHITLWIKTKDDILSVRSTNPDELYMSPKTWNYWYTAFTQLFEKHNVTIPEGQKLEHFWAGPINFGTSDPEKVFKWGNYYDGTTNYMINPYIHAQTFLDSKKKYGADAIVAQILRDKNNILEVTGFDPAYFGKAPAVSIKNGTVVYNLDVRNIIFGQYYYKDSDNDHLNTQKAIEKNEVVTIESKLNGKQVIKSFIPVQGSKPYVISITFNNSALQQTLMRQVLIQGAISLGLILATVLCSYFISGFMVRSLNQIVSKVNEISNGNFGARISLKSNDEFGVLANRVNAMGQNLHTYMNRLTESAEELRQTKQYLESFVNHTSDAIHVSNLHGSVIQMNKAFEKMYGWTEEELLGQPLNNTPPELAMEGTFMLEFIQQGGSVADYDTMRYDKSGRLLDVSITVSSIRNEQEQIIAIATISRNITARKQTEEVLRRSEKLSVVGQLAAGVAHEVRNPLTTLRGFVQLMKKNGQLAPAYIDVMLSELDRINFIVSEFLVFAKPQASRFQRANIHEIMRGIIMLLDSEANISNVQFTTRFDTEIPEMKCEVNQLKQVFVNIIKNGIEAMPEGGELDIDLSYTPSTGIIIRITDHGFGITEDNLSRLGEPFFTTKEEGNGLGLMVCYQIIANHRGSMSFQSKKGIGTQVEIRLPVIQDVAPTG</sequence>
<dbReference type="Pfam" id="PF13426">
    <property type="entry name" value="PAS_9"/>
    <property type="match status" value="1"/>
</dbReference>
<dbReference type="CDD" id="cd00130">
    <property type="entry name" value="PAS"/>
    <property type="match status" value="1"/>
</dbReference>
<evidence type="ECO:0000256" key="5">
    <source>
        <dbReference type="ARBA" id="ARBA00022553"/>
    </source>
</evidence>
<dbReference type="NCBIfam" id="TIGR00229">
    <property type="entry name" value="sensory_box"/>
    <property type="match status" value="1"/>
</dbReference>
<evidence type="ECO:0000256" key="3">
    <source>
        <dbReference type="ARBA" id="ARBA00012438"/>
    </source>
</evidence>
<dbReference type="PROSITE" id="PS50113">
    <property type="entry name" value="PAC"/>
    <property type="match status" value="1"/>
</dbReference>
<comment type="catalytic activity">
    <reaction evidence="1">
        <text>ATP + protein L-histidine = ADP + protein N-phospho-L-histidine.</text>
        <dbReference type="EC" id="2.7.13.3"/>
    </reaction>
</comment>
<evidence type="ECO:0000256" key="1">
    <source>
        <dbReference type="ARBA" id="ARBA00000085"/>
    </source>
</evidence>